<dbReference type="EnsemblMetazoa" id="GPPI025264-RA">
    <property type="protein sequence ID" value="GPPI025264-PA"/>
    <property type="gene ID" value="GPPI025264"/>
</dbReference>
<organism evidence="3 4">
    <name type="scientific">Glossina palpalis gambiensis</name>
    <dbReference type="NCBI Taxonomy" id="67801"/>
    <lineage>
        <taxon>Eukaryota</taxon>
        <taxon>Metazoa</taxon>
        <taxon>Ecdysozoa</taxon>
        <taxon>Arthropoda</taxon>
        <taxon>Hexapoda</taxon>
        <taxon>Insecta</taxon>
        <taxon>Pterygota</taxon>
        <taxon>Neoptera</taxon>
        <taxon>Endopterygota</taxon>
        <taxon>Diptera</taxon>
        <taxon>Brachycera</taxon>
        <taxon>Muscomorpha</taxon>
        <taxon>Hippoboscoidea</taxon>
        <taxon>Glossinidae</taxon>
        <taxon>Glossina</taxon>
    </lineage>
</organism>
<dbReference type="Proteomes" id="UP000092460">
    <property type="component" value="Unassembled WGS sequence"/>
</dbReference>
<feature type="region of interest" description="Disordered" evidence="1">
    <location>
        <begin position="602"/>
        <end position="651"/>
    </location>
</feature>
<sequence length="651" mass="70730">MGSRFECTNTTSSSSPSVVVVVSERQSNCKSGAVKTTGCLLPSCTLTLPYPFEVDALKQRAWEPFELDSTKSITCSVLFPLPPPDLLDEAEAEEDDVGEDPTTLVVVDFCFFKVAAEVVVVVLVVRVWANCTCSVSEETSSCGNAAGNGLDASTTHESTSLSDCVVCTEDVDATSSKRSLNETNDNDDDCSLRSLLLGARCRLAPLRQSISRRGSLSSSPLWPLTITLVHGVRRTLAVWDVAVSKECNDSVSKVEEASGISKPESLLSVTLAKWGVAGVDAANGSGGGGGGRDGAAAVATTGLVLQNFGLPYAAHSGVDVNGGVKAKEVVECAAVVMDVVDRAHYIEDKHVDDGDDVDVHAEVDRIDAVVLLFETSVMRIPSKMMPPHHQNLKYFFGVLSIVDLCFQAGNYEKETGIQILSTQIQKVALSIMYLCILLNISELFMCRKTILYYTLISCKFIKCTFLLFSVNASVVNIQYVMLQVVGYSYFRVREPFHFQEVIIRMFRKCIFQWTQHHNRARVKISIKMTSTELKVGLVTGRPSSRVLKPPGGGHSNIFAEAEVSVNAPRPKYNQQNSTNLNACLGSTDANEAVEKLREEIAQTKQAADTEQTKRFDTKEHNSQQMAENAINNNAGPKGRIPPGGHTSGGFW</sequence>
<feature type="compositionally biased region" description="Basic and acidic residues" evidence="1">
    <location>
        <begin position="610"/>
        <end position="621"/>
    </location>
</feature>
<keyword evidence="2" id="KW-1133">Transmembrane helix</keyword>
<evidence type="ECO:0000256" key="1">
    <source>
        <dbReference type="SAM" id="MobiDB-lite"/>
    </source>
</evidence>
<reference evidence="3" key="2">
    <citation type="submission" date="2020-05" db="UniProtKB">
        <authorList>
            <consortium name="EnsemblMetazoa"/>
        </authorList>
    </citation>
    <scope>IDENTIFICATION</scope>
    <source>
        <strain evidence="3">IAEA</strain>
    </source>
</reference>
<dbReference type="AlphaFoldDB" id="A0A1B0BBY6"/>
<dbReference type="STRING" id="67801.A0A1B0BBY6"/>
<accession>A0A1B0BBY6</accession>
<dbReference type="VEuPathDB" id="VectorBase:GPPI025264"/>
<name>A0A1B0BBY6_9MUSC</name>
<dbReference type="EMBL" id="JXJN01011735">
    <property type="status" value="NOT_ANNOTATED_CDS"/>
    <property type="molecule type" value="Genomic_DNA"/>
</dbReference>
<reference evidence="4" key="1">
    <citation type="submission" date="2015-01" db="EMBL/GenBank/DDBJ databases">
        <authorList>
            <person name="Aksoy S."/>
            <person name="Warren W."/>
            <person name="Wilson R.K."/>
        </authorList>
    </citation>
    <scope>NUCLEOTIDE SEQUENCE [LARGE SCALE GENOMIC DNA]</scope>
    <source>
        <strain evidence="4">IAEA</strain>
    </source>
</reference>
<feature type="compositionally biased region" description="Polar residues" evidence="1">
    <location>
        <begin position="622"/>
        <end position="634"/>
    </location>
</feature>
<keyword evidence="2" id="KW-0472">Membrane</keyword>
<evidence type="ECO:0000256" key="2">
    <source>
        <dbReference type="SAM" id="Phobius"/>
    </source>
</evidence>
<evidence type="ECO:0000313" key="4">
    <source>
        <dbReference type="Proteomes" id="UP000092460"/>
    </source>
</evidence>
<feature type="transmembrane region" description="Helical" evidence="2">
    <location>
        <begin position="427"/>
        <end position="445"/>
    </location>
</feature>
<evidence type="ECO:0000313" key="3">
    <source>
        <dbReference type="EnsemblMetazoa" id="GPPI025264-PA"/>
    </source>
</evidence>
<keyword evidence="4" id="KW-1185">Reference proteome</keyword>
<protein>
    <submittedName>
        <fullName evidence="3">Uncharacterized protein</fullName>
    </submittedName>
</protein>
<proteinExistence type="predicted"/>
<keyword evidence="2" id="KW-0812">Transmembrane</keyword>
<feature type="transmembrane region" description="Helical" evidence="2">
    <location>
        <begin position="465"/>
        <end position="490"/>
    </location>
</feature>